<dbReference type="InterPro" id="IPR036390">
    <property type="entry name" value="WH_DNA-bd_sf"/>
</dbReference>
<dbReference type="EMBL" id="FZNT01000008">
    <property type="protein sequence ID" value="SNR65829.1"/>
    <property type="molecule type" value="Genomic_DNA"/>
</dbReference>
<keyword evidence="6" id="KW-1185">Reference proteome</keyword>
<keyword evidence="2" id="KW-0238">DNA-binding</keyword>
<dbReference type="InterPro" id="IPR000524">
    <property type="entry name" value="Tscrpt_reg_HTH_GntR"/>
</dbReference>
<evidence type="ECO:0000256" key="2">
    <source>
        <dbReference type="ARBA" id="ARBA00023125"/>
    </source>
</evidence>
<sequence>MKLIKGLQINQDLMTPLYLQIANKITDNIKIGNLKMGEKLPSINTFSNEYKISRDTVEKAYNILKQKGILEAKRGKGVYVKTNNVISTAKILFLLGKLSSYNLKIYDSFIRSIGNNYQTDFEIYHCNDSLFLSLMDKNKELYDYYVIMPEFENTGIKKNQLRKESINFIKSIAKEKLIMLDNNGLSVDGDIVEIYQDYETDIYNALKSSVNKIKKYERLNLIIPNKVAFPYIEQIKLGFLRFCEELSFEFKILNKIEEDIVDPSNLFIVITDNELFELLDLISIKNLTIGKDLGVISYNETLFKRQLDLDVFTTDFTKMGETAANMIINNKRGKIKNQFNFIPGNSM</sequence>
<dbReference type="GO" id="GO:0003677">
    <property type="term" value="F:DNA binding"/>
    <property type="evidence" value="ECO:0007669"/>
    <property type="project" value="UniProtKB-KW"/>
</dbReference>
<feature type="domain" description="HTH gntR-type" evidence="4">
    <location>
        <begin position="15"/>
        <end position="83"/>
    </location>
</feature>
<evidence type="ECO:0000313" key="6">
    <source>
        <dbReference type="Proteomes" id="UP000198384"/>
    </source>
</evidence>
<dbReference type="Pfam" id="PF00392">
    <property type="entry name" value="GntR"/>
    <property type="match status" value="1"/>
</dbReference>
<dbReference type="GO" id="GO:0003700">
    <property type="term" value="F:DNA-binding transcription factor activity"/>
    <property type="evidence" value="ECO:0007669"/>
    <property type="project" value="InterPro"/>
</dbReference>
<dbReference type="RefSeq" id="WP_089382230.1">
    <property type="nucleotide sequence ID" value="NZ_FZNT01000008.1"/>
</dbReference>
<dbReference type="Proteomes" id="UP000198384">
    <property type="component" value="Unassembled WGS sequence"/>
</dbReference>
<name>A0A238Y665_9FLAO</name>
<dbReference type="SUPFAM" id="SSF53822">
    <property type="entry name" value="Periplasmic binding protein-like I"/>
    <property type="match status" value="1"/>
</dbReference>
<dbReference type="PANTHER" id="PTHR38445:SF10">
    <property type="entry name" value="GNTR-FAMILY TRANSCRIPTIONAL REGULATOR"/>
    <property type="match status" value="1"/>
</dbReference>
<dbReference type="PROSITE" id="PS50949">
    <property type="entry name" value="HTH_GNTR"/>
    <property type="match status" value="1"/>
</dbReference>
<accession>A0A238Y665</accession>
<dbReference type="PANTHER" id="PTHR38445">
    <property type="entry name" value="HTH-TYPE TRANSCRIPTIONAL REPRESSOR YTRA"/>
    <property type="match status" value="1"/>
</dbReference>
<dbReference type="SMART" id="SM00345">
    <property type="entry name" value="HTH_GNTR"/>
    <property type="match status" value="1"/>
</dbReference>
<dbReference type="InterPro" id="IPR028082">
    <property type="entry name" value="Peripla_BP_I"/>
</dbReference>
<protein>
    <submittedName>
        <fullName evidence="5">Regulatory protein, gntR family</fullName>
    </submittedName>
</protein>
<proteinExistence type="predicted"/>
<organism evidence="5 6">
    <name type="scientific">Lutibacter agarilyticus</name>
    <dbReference type="NCBI Taxonomy" id="1109740"/>
    <lineage>
        <taxon>Bacteria</taxon>
        <taxon>Pseudomonadati</taxon>
        <taxon>Bacteroidota</taxon>
        <taxon>Flavobacteriia</taxon>
        <taxon>Flavobacteriales</taxon>
        <taxon>Flavobacteriaceae</taxon>
        <taxon>Lutibacter</taxon>
    </lineage>
</organism>
<reference evidence="5 6" key="1">
    <citation type="submission" date="2017-06" db="EMBL/GenBank/DDBJ databases">
        <authorList>
            <person name="Kim H.J."/>
            <person name="Triplett B.A."/>
        </authorList>
    </citation>
    <scope>NUCLEOTIDE SEQUENCE [LARGE SCALE GENOMIC DNA]</scope>
    <source>
        <strain evidence="5 6">DSM 29150</strain>
    </source>
</reference>
<evidence type="ECO:0000256" key="1">
    <source>
        <dbReference type="ARBA" id="ARBA00023015"/>
    </source>
</evidence>
<dbReference type="CDD" id="cd07377">
    <property type="entry name" value="WHTH_GntR"/>
    <property type="match status" value="1"/>
</dbReference>
<dbReference type="AlphaFoldDB" id="A0A238Y665"/>
<dbReference type="Gene3D" id="1.10.10.10">
    <property type="entry name" value="Winged helix-like DNA-binding domain superfamily/Winged helix DNA-binding domain"/>
    <property type="match status" value="1"/>
</dbReference>
<dbReference type="SUPFAM" id="SSF46785">
    <property type="entry name" value="Winged helix' DNA-binding domain"/>
    <property type="match status" value="1"/>
</dbReference>
<evidence type="ECO:0000313" key="5">
    <source>
        <dbReference type="EMBL" id="SNR65829.1"/>
    </source>
</evidence>
<keyword evidence="1" id="KW-0805">Transcription regulation</keyword>
<gene>
    <name evidence="5" type="ORF">SAMN06265371_10814</name>
</gene>
<dbReference type="OrthoDB" id="742238at2"/>
<evidence type="ECO:0000259" key="4">
    <source>
        <dbReference type="PROSITE" id="PS50949"/>
    </source>
</evidence>
<dbReference type="InterPro" id="IPR036388">
    <property type="entry name" value="WH-like_DNA-bd_sf"/>
</dbReference>
<keyword evidence="3" id="KW-0804">Transcription</keyword>
<evidence type="ECO:0000256" key="3">
    <source>
        <dbReference type="ARBA" id="ARBA00023163"/>
    </source>
</evidence>